<reference evidence="2" key="1">
    <citation type="submission" date="2020-05" db="EMBL/GenBank/DDBJ databases">
        <authorList>
            <person name="Chiriac C."/>
            <person name="Salcher M."/>
            <person name="Ghai R."/>
            <person name="Kavagutti S V."/>
        </authorList>
    </citation>
    <scope>NUCLEOTIDE SEQUENCE</scope>
</reference>
<dbReference type="AlphaFoldDB" id="A0A6J6GY43"/>
<protein>
    <submittedName>
        <fullName evidence="2">Unannotated protein</fullName>
    </submittedName>
</protein>
<dbReference type="EMBL" id="CAEZUS010000035">
    <property type="protein sequence ID" value="CAB4604903.1"/>
    <property type="molecule type" value="Genomic_DNA"/>
</dbReference>
<gene>
    <name evidence="2" type="ORF">UFOPK1852_00335</name>
</gene>
<sequence>MANDLFDSLRTYINKVTVNEKSAAEIANSVNAWVRESGEAVKQKIEEEVEATVLRMGFVKRAEFDALAAEVARLGGKPVSKKTGAKKSAAKKPAAKKPAAKKSAAKKPVAKKATAKKSPAKKSAPKKASK</sequence>
<organism evidence="2">
    <name type="scientific">freshwater metagenome</name>
    <dbReference type="NCBI Taxonomy" id="449393"/>
    <lineage>
        <taxon>unclassified sequences</taxon>
        <taxon>metagenomes</taxon>
        <taxon>ecological metagenomes</taxon>
    </lineage>
</organism>
<feature type="compositionally biased region" description="Basic residues" evidence="1">
    <location>
        <begin position="79"/>
        <end position="130"/>
    </location>
</feature>
<accession>A0A6J6GY43</accession>
<proteinExistence type="predicted"/>
<evidence type="ECO:0000313" key="2">
    <source>
        <dbReference type="EMBL" id="CAB4604903.1"/>
    </source>
</evidence>
<evidence type="ECO:0000256" key="1">
    <source>
        <dbReference type="SAM" id="MobiDB-lite"/>
    </source>
</evidence>
<feature type="region of interest" description="Disordered" evidence="1">
    <location>
        <begin position="75"/>
        <end position="130"/>
    </location>
</feature>
<name>A0A6J6GY43_9ZZZZ</name>